<evidence type="ECO:0000256" key="10">
    <source>
        <dbReference type="ARBA" id="ARBA00023237"/>
    </source>
</evidence>
<feature type="signal peptide" evidence="11">
    <location>
        <begin position="1"/>
        <end position="20"/>
    </location>
</feature>
<evidence type="ECO:0000313" key="13">
    <source>
        <dbReference type="EMBL" id="QGZ66233.1"/>
    </source>
</evidence>
<evidence type="ECO:0000256" key="1">
    <source>
        <dbReference type="ARBA" id="ARBA00004571"/>
    </source>
</evidence>
<feature type="chain" id="PRO_5030637657" evidence="11">
    <location>
        <begin position="21"/>
        <end position="379"/>
    </location>
</feature>
<sequence>MKLAWLAAGCAALFSCAAHAQSSVTLYGIVDAGLYYTSNAGGHSAWQAGSGDVTGSHWGVSGREDLGGGTQAIFQLENGFSVMNGSLRQGGRLFGFQAYAGLANARYGALTLGRQYDSVVDYLAPLSFTGHHPGGNNLSAHPFDNDNLNNSFRVNNAVKYASAPIAGLRFGALYGFSNEAGGFDDNRVYSAGAAYDMGPLSLAAAYLQANNGGSANTGGALTLTERTFVAARQRVLGAGAAYRVGAAKFGVVWTRTQLDGLATINGANSLGIAMNGAGMNFSNVEVNASYLVTPTLDLSAEYTYTSASMSNADGAHRPKWHEVSVQADYLLSKRTDAYVQASYQHLNADNSGFTADISGQTAASANQQTVVAVGMRHRF</sequence>
<dbReference type="Gene3D" id="2.40.160.10">
    <property type="entry name" value="Porin"/>
    <property type="match status" value="1"/>
</dbReference>
<dbReference type="InterPro" id="IPR033900">
    <property type="entry name" value="Gram_neg_porin_domain"/>
</dbReference>
<feature type="domain" description="Porin" evidence="12">
    <location>
        <begin position="8"/>
        <end position="346"/>
    </location>
</feature>
<keyword evidence="4" id="KW-1134">Transmembrane beta strand</keyword>
<dbReference type="PANTHER" id="PTHR34501">
    <property type="entry name" value="PROTEIN YDDL-RELATED"/>
    <property type="match status" value="1"/>
</dbReference>
<keyword evidence="7" id="KW-0406">Ion transport</keyword>
<evidence type="ECO:0000259" key="12">
    <source>
        <dbReference type="Pfam" id="PF13609"/>
    </source>
</evidence>
<keyword evidence="5" id="KW-0812">Transmembrane</keyword>
<gene>
    <name evidence="13" type="ORF">FAZ98_31000</name>
</gene>
<comment type="subcellular location">
    <subcellularLocation>
        <location evidence="1">Cell outer membrane</location>
        <topology evidence="1">Multi-pass membrane protein</topology>
    </subcellularLocation>
</comment>
<evidence type="ECO:0000256" key="4">
    <source>
        <dbReference type="ARBA" id="ARBA00022452"/>
    </source>
</evidence>
<comment type="subunit">
    <text evidence="2">Homotrimer.</text>
</comment>
<evidence type="ECO:0000256" key="9">
    <source>
        <dbReference type="ARBA" id="ARBA00023136"/>
    </source>
</evidence>
<dbReference type="PRINTS" id="PR00184">
    <property type="entry name" value="NEISSPPORIN"/>
</dbReference>
<evidence type="ECO:0000256" key="5">
    <source>
        <dbReference type="ARBA" id="ARBA00022692"/>
    </source>
</evidence>
<evidence type="ECO:0000256" key="3">
    <source>
        <dbReference type="ARBA" id="ARBA00022448"/>
    </source>
</evidence>
<evidence type="ECO:0000313" key="14">
    <source>
        <dbReference type="Proteomes" id="UP000433577"/>
    </source>
</evidence>
<dbReference type="GO" id="GO:0046930">
    <property type="term" value="C:pore complex"/>
    <property type="evidence" value="ECO:0007669"/>
    <property type="project" value="UniProtKB-KW"/>
</dbReference>
<keyword evidence="8" id="KW-0626">Porin</keyword>
<dbReference type="RefSeq" id="WP_158957458.1">
    <property type="nucleotide sequence ID" value="NZ_CP046916.1"/>
</dbReference>
<dbReference type="CDD" id="cd00342">
    <property type="entry name" value="gram_neg_porins"/>
    <property type="match status" value="1"/>
</dbReference>
<evidence type="ECO:0000256" key="2">
    <source>
        <dbReference type="ARBA" id="ARBA00011233"/>
    </source>
</evidence>
<dbReference type="InterPro" id="IPR023614">
    <property type="entry name" value="Porin_dom_sf"/>
</dbReference>
<dbReference type="Pfam" id="PF13609">
    <property type="entry name" value="Porin_4"/>
    <property type="match status" value="1"/>
</dbReference>
<dbReference type="OrthoDB" id="8988845at2"/>
<proteinExistence type="predicted"/>
<dbReference type="SUPFAM" id="SSF56935">
    <property type="entry name" value="Porins"/>
    <property type="match status" value="1"/>
</dbReference>
<evidence type="ECO:0000256" key="6">
    <source>
        <dbReference type="ARBA" id="ARBA00022729"/>
    </source>
</evidence>
<keyword evidence="10" id="KW-0998">Cell outer membrane</keyword>
<dbReference type="PANTHER" id="PTHR34501:SF9">
    <property type="entry name" value="MAJOR OUTER MEMBRANE PROTEIN P.IA"/>
    <property type="match status" value="1"/>
</dbReference>
<keyword evidence="3" id="KW-0813">Transport</keyword>
<reference evidence="13 14" key="1">
    <citation type="submission" date="2019-12" db="EMBL/GenBank/DDBJ databases">
        <title>Paraburkholderia acidiphila 7Q-K02 sp. nov and Paraburkholderia acidisoli DHF22 sp. nov., two strains isolated from forest soil.</title>
        <authorList>
            <person name="Gao Z."/>
            <person name="Qiu L."/>
        </authorList>
    </citation>
    <scope>NUCLEOTIDE SEQUENCE [LARGE SCALE GENOMIC DNA]</scope>
    <source>
        <strain evidence="13 14">DHF22</strain>
    </source>
</reference>
<dbReference type="PROSITE" id="PS51257">
    <property type="entry name" value="PROKAR_LIPOPROTEIN"/>
    <property type="match status" value="1"/>
</dbReference>
<evidence type="ECO:0000256" key="7">
    <source>
        <dbReference type="ARBA" id="ARBA00023065"/>
    </source>
</evidence>
<dbReference type="GO" id="GO:0015288">
    <property type="term" value="F:porin activity"/>
    <property type="evidence" value="ECO:0007669"/>
    <property type="project" value="UniProtKB-KW"/>
</dbReference>
<organism evidence="13 14">
    <name type="scientific">Paraburkholderia acidisoli</name>
    <dbReference type="NCBI Taxonomy" id="2571748"/>
    <lineage>
        <taxon>Bacteria</taxon>
        <taxon>Pseudomonadati</taxon>
        <taxon>Pseudomonadota</taxon>
        <taxon>Betaproteobacteria</taxon>
        <taxon>Burkholderiales</taxon>
        <taxon>Burkholderiaceae</taxon>
        <taxon>Paraburkholderia</taxon>
    </lineage>
</organism>
<dbReference type="Proteomes" id="UP000433577">
    <property type="component" value="Chromosome 4"/>
</dbReference>
<name>A0A7Z2JJH0_9BURK</name>
<evidence type="ECO:0000256" key="8">
    <source>
        <dbReference type="ARBA" id="ARBA00023114"/>
    </source>
</evidence>
<dbReference type="EMBL" id="CP046916">
    <property type="protein sequence ID" value="QGZ66233.1"/>
    <property type="molecule type" value="Genomic_DNA"/>
</dbReference>
<keyword evidence="14" id="KW-1185">Reference proteome</keyword>
<dbReference type="GO" id="GO:0009279">
    <property type="term" value="C:cell outer membrane"/>
    <property type="evidence" value="ECO:0007669"/>
    <property type="project" value="UniProtKB-SubCell"/>
</dbReference>
<accession>A0A7Z2JJH0</accession>
<dbReference type="AlphaFoldDB" id="A0A7Z2JJH0"/>
<keyword evidence="9" id="KW-0472">Membrane</keyword>
<dbReference type="InterPro" id="IPR002299">
    <property type="entry name" value="Porin_Neis"/>
</dbReference>
<dbReference type="GO" id="GO:0006811">
    <property type="term" value="P:monoatomic ion transport"/>
    <property type="evidence" value="ECO:0007669"/>
    <property type="project" value="UniProtKB-KW"/>
</dbReference>
<dbReference type="KEGG" id="pacs:FAZ98_31000"/>
<evidence type="ECO:0000256" key="11">
    <source>
        <dbReference type="SAM" id="SignalP"/>
    </source>
</evidence>
<protein>
    <submittedName>
        <fullName evidence="13">Porin</fullName>
    </submittedName>
</protein>
<keyword evidence="6 11" id="KW-0732">Signal</keyword>
<dbReference type="InterPro" id="IPR050298">
    <property type="entry name" value="Gram-neg_bact_OMP"/>
</dbReference>